<dbReference type="PANTHER" id="PTHR42709:SF6">
    <property type="entry name" value="UNDECAPRENYL PHOSPHATE TRANSPORTER A"/>
    <property type="match status" value="1"/>
</dbReference>
<feature type="domain" description="VTT" evidence="7">
    <location>
        <begin position="38"/>
        <end position="150"/>
    </location>
</feature>
<sequence>MNLYQFLENAYSMFLAMPRHPLYLMGGLILLSFVFEDVAVAAGVAFSTAGSLLWSESFIAIWLGIAAGDLLLYATGFFSRKIPFLKRRFVDKPQVQEKVLNKHNLIATIFIARITPGLRLVTYVYVGFRHINFYRFTAIVMLAVLIWTASLYLTSFYLGAWIAQTLPIPKPIAVALPLLLLAIMTLIFPWARSKWQGNKHA</sequence>
<feature type="transmembrane region" description="Helical" evidence="6">
    <location>
        <begin position="58"/>
        <end position="78"/>
    </location>
</feature>
<evidence type="ECO:0000256" key="5">
    <source>
        <dbReference type="ARBA" id="ARBA00023136"/>
    </source>
</evidence>
<reference evidence="9" key="1">
    <citation type="submission" date="2017-08" db="EMBL/GenBank/DDBJ databases">
        <authorList>
            <person name="Varghese N."/>
            <person name="Submissions S."/>
        </authorList>
    </citation>
    <scope>NUCLEOTIDE SEQUENCE [LARGE SCALE GENOMIC DNA]</scope>
    <source>
        <strain evidence="9">AP-Melu-1000-B4</strain>
    </source>
</reference>
<evidence type="ECO:0000256" key="6">
    <source>
        <dbReference type="SAM" id="Phobius"/>
    </source>
</evidence>
<dbReference type="OrthoDB" id="7277369at2"/>
<dbReference type="AlphaFoldDB" id="A0A240DXX6"/>
<feature type="transmembrane region" description="Helical" evidence="6">
    <location>
        <begin position="172"/>
        <end position="191"/>
    </location>
</feature>
<evidence type="ECO:0000256" key="2">
    <source>
        <dbReference type="ARBA" id="ARBA00022475"/>
    </source>
</evidence>
<evidence type="ECO:0000256" key="4">
    <source>
        <dbReference type="ARBA" id="ARBA00022989"/>
    </source>
</evidence>
<dbReference type="PANTHER" id="PTHR42709">
    <property type="entry name" value="ALKALINE PHOSPHATASE LIKE PROTEIN"/>
    <property type="match status" value="1"/>
</dbReference>
<feature type="transmembrane region" description="Helical" evidence="6">
    <location>
        <begin position="21"/>
        <end position="46"/>
    </location>
</feature>
<dbReference type="InterPro" id="IPR051311">
    <property type="entry name" value="DedA_domain"/>
</dbReference>
<dbReference type="Pfam" id="PF09335">
    <property type="entry name" value="VTT_dom"/>
    <property type="match status" value="1"/>
</dbReference>
<feature type="transmembrane region" description="Helical" evidence="6">
    <location>
        <begin position="138"/>
        <end position="160"/>
    </location>
</feature>
<evidence type="ECO:0000259" key="7">
    <source>
        <dbReference type="Pfam" id="PF09335"/>
    </source>
</evidence>
<gene>
    <name evidence="8" type="ORF">SAMN06295945_0369</name>
</gene>
<evidence type="ECO:0000256" key="3">
    <source>
        <dbReference type="ARBA" id="ARBA00022692"/>
    </source>
</evidence>
<evidence type="ECO:0000256" key="1">
    <source>
        <dbReference type="ARBA" id="ARBA00004651"/>
    </source>
</evidence>
<protein>
    <submittedName>
        <fullName evidence="8">Membrane protein DedA, SNARE-associated domain</fullName>
    </submittedName>
</protein>
<dbReference type="InterPro" id="IPR032816">
    <property type="entry name" value="VTT_dom"/>
</dbReference>
<keyword evidence="5 6" id="KW-0472">Membrane</keyword>
<dbReference type="Proteomes" id="UP000218069">
    <property type="component" value="Unassembled WGS sequence"/>
</dbReference>
<comment type="subcellular location">
    <subcellularLocation>
        <location evidence="1">Cell membrane</location>
        <topology evidence="1">Multi-pass membrane protein</topology>
    </subcellularLocation>
</comment>
<dbReference type="GO" id="GO:0005886">
    <property type="term" value="C:plasma membrane"/>
    <property type="evidence" value="ECO:0007669"/>
    <property type="project" value="UniProtKB-SubCell"/>
</dbReference>
<evidence type="ECO:0000313" key="9">
    <source>
        <dbReference type="Proteomes" id="UP000218069"/>
    </source>
</evidence>
<name>A0A240DXX6_9BURK</name>
<evidence type="ECO:0000313" key="8">
    <source>
        <dbReference type="EMBL" id="SNX28049.1"/>
    </source>
</evidence>
<dbReference type="RefSeq" id="WP_096672139.1">
    <property type="nucleotide sequence ID" value="NZ_OANS01000001.1"/>
</dbReference>
<dbReference type="EMBL" id="OANS01000001">
    <property type="protein sequence ID" value="SNX28049.1"/>
    <property type="molecule type" value="Genomic_DNA"/>
</dbReference>
<keyword evidence="3 6" id="KW-0812">Transmembrane</keyword>
<keyword evidence="4 6" id="KW-1133">Transmembrane helix</keyword>
<organism evidence="8 9">
    <name type="scientific">Polynucleobacter meluiroseus</name>
    <dbReference type="NCBI Taxonomy" id="1938814"/>
    <lineage>
        <taxon>Bacteria</taxon>
        <taxon>Pseudomonadati</taxon>
        <taxon>Pseudomonadota</taxon>
        <taxon>Betaproteobacteria</taxon>
        <taxon>Burkholderiales</taxon>
        <taxon>Burkholderiaceae</taxon>
        <taxon>Polynucleobacter</taxon>
    </lineage>
</organism>
<proteinExistence type="predicted"/>
<keyword evidence="2" id="KW-1003">Cell membrane</keyword>
<accession>A0A240DXX6</accession>
<keyword evidence="9" id="KW-1185">Reference proteome</keyword>